<accession>X0ZNA8</accession>
<name>X0ZNA8_9ZZZZ</name>
<protein>
    <submittedName>
        <fullName evidence="1">Uncharacterized protein</fullName>
    </submittedName>
</protein>
<dbReference type="EMBL" id="BART01006211">
    <property type="protein sequence ID" value="GAG59532.1"/>
    <property type="molecule type" value="Genomic_DNA"/>
</dbReference>
<feature type="non-terminal residue" evidence="1">
    <location>
        <position position="1"/>
    </location>
</feature>
<evidence type="ECO:0000313" key="1">
    <source>
        <dbReference type="EMBL" id="GAG59532.1"/>
    </source>
</evidence>
<dbReference type="AlphaFoldDB" id="X0ZNA8"/>
<reference evidence="1" key="1">
    <citation type="journal article" date="2014" name="Front. Microbiol.">
        <title>High frequency of phylogenetically diverse reductive dehalogenase-homologous genes in deep subseafloor sedimentary metagenomes.</title>
        <authorList>
            <person name="Kawai M."/>
            <person name="Futagami T."/>
            <person name="Toyoda A."/>
            <person name="Takaki Y."/>
            <person name="Nishi S."/>
            <person name="Hori S."/>
            <person name="Arai W."/>
            <person name="Tsubouchi T."/>
            <person name="Morono Y."/>
            <person name="Uchiyama I."/>
            <person name="Ito T."/>
            <person name="Fujiyama A."/>
            <person name="Inagaki F."/>
            <person name="Takami H."/>
        </authorList>
    </citation>
    <scope>NUCLEOTIDE SEQUENCE</scope>
    <source>
        <strain evidence="1">Expedition CK06-06</strain>
    </source>
</reference>
<comment type="caution">
    <text evidence="1">The sequence shown here is derived from an EMBL/GenBank/DDBJ whole genome shotgun (WGS) entry which is preliminary data.</text>
</comment>
<gene>
    <name evidence="1" type="ORF">S01H4_14150</name>
</gene>
<proteinExistence type="predicted"/>
<sequence>WVEDGASTETGAIVLDIMTEERLPHDGTFKFSDLVLNMWQGETAPGFHLGPLEFQQIIYGRMRMFGHDNTVWTPTQGNLTLLNETQFGSGSPTTAAKLWCTRIVIPLGEYLLEGSFIIVPAARYILSATIGKEADLEYLMRLHRSYELGTA</sequence>
<organism evidence="1">
    <name type="scientific">marine sediment metagenome</name>
    <dbReference type="NCBI Taxonomy" id="412755"/>
    <lineage>
        <taxon>unclassified sequences</taxon>
        <taxon>metagenomes</taxon>
        <taxon>ecological metagenomes</taxon>
    </lineage>
</organism>